<dbReference type="Proteomes" id="UP000199053">
    <property type="component" value="Unassembled WGS sequence"/>
</dbReference>
<dbReference type="CDD" id="cd05237">
    <property type="entry name" value="UDP_invert_4-6DH_SDR_e"/>
    <property type="match status" value="1"/>
</dbReference>
<dbReference type="NCBIfam" id="TIGR03589">
    <property type="entry name" value="PseB"/>
    <property type="match status" value="1"/>
</dbReference>
<protein>
    <submittedName>
        <fullName evidence="3">UDP-N-acetylglucosamine 4,6-dehydratase</fullName>
    </submittedName>
</protein>
<dbReference type="RefSeq" id="WP_092158356.1">
    <property type="nucleotide sequence ID" value="NZ_FNGA01000001.1"/>
</dbReference>
<dbReference type="Pfam" id="PF02719">
    <property type="entry name" value="Polysacc_synt_2"/>
    <property type="match status" value="1"/>
</dbReference>
<gene>
    <name evidence="3" type="ORF">SAMN05660337_0758</name>
</gene>
<evidence type="ECO:0000313" key="4">
    <source>
        <dbReference type="Proteomes" id="UP000199053"/>
    </source>
</evidence>
<sequence>MFNNKSILITGGTGSFGHKCTEMLLKKFSPKRVIIYSRDEFKQYEMERKFSTKEFPCMRYFIGDVRDKERLQRAFKGVDYVIHAAAMKQVPASEYNPFEAIKTNVLGAQNIINTAIDTGVKKVIALSTDKAVSPANLYGATKLCSDKLFVAGNLYAGDGETLFSVVRYGNVVGSRGSVIPLFLKQKETGVLTITDPRMTRFWITLEQSVNFVLDGFERMVGGEIFVQKIPSMNMVDLAKAMGPDCEIKHIGIRPGEKLHEVMISADDSRNTAEFGNYYVIKPDSEFMRNKYDQIGGKPVEEEFIYSSDKNTEWINGENLLEMISTLQIEK</sequence>
<reference evidence="4" key="1">
    <citation type="submission" date="2016-10" db="EMBL/GenBank/DDBJ databases">
        <authorList>
            <person name="Varghese N."/>
            <person name="Submissions S."/>
        </authorList>
    </citation>
    <scope>NUCLEOTIDE SEQUENCE [LARGE SCALE GENOMIC DNA]</scope>
    <source>
        <strain evidence="4">DSM 16995</strain>
    </source>
</reference>
<dbReference type="InterPro" id="IPR020025">
    <property type="entry name" value="PseB"/>
</dbReference>
<dbReference type="OrthoDB" id="9769113at2"/>
<evidence type="ECO:0000259" key="2">
    <source>
        <dbReference type="Pfam" id="PF02719"/>
    </source>
</evidence>
<dbReference type="PANTHER" id="PTHR43318:SF2">
    <property type="entry name" value="UDP-N-ACETYLGLUCOSAMINE 4,6-DEHYDRATASE (INVERTING)"/>
    <property type="match status" value="1"/>
</dbReference>
<dbReference type="AlphaFoldDB" id="A0A1G9CQ74"/>
<dbReference type="EMBL" id="FNGA01000001">
    <property type="protein sequence ID" value="SDK53850.1"/>
    <property type="molecule type" value="Genomic_DNA"/>
</dbReference>
<evidence type="ECO:0000313" key="3">
    <source>
        <dbReference type="EMBL" id="SDK53850.1"/>
    </source>
</evidence>
<name>A0A1G9CQ74_9BACT</name>
<dbReference type="InterPro" id="IPR036291">
    <property type="entry name" value="NAD(P)-bd_dom_sf"/>
</dbReference>
<organism evidence="3 4">
    <name type="scientific">Maridesulfovibrio ferrireducens</name>
    <dbReference type="NCBI Taxonomy" id="246191"/>
    <lineage>
        <taxon>Bacteria</taxon>
        <taxon>Pseudomonadati</taxon>
        <taxon>Thermodesulfobacteriota</taxon>
        <taxon>Desulfovibrionia</taxon>
        <taxon>Desulfovibrionales</taxon>
        <taxon>Desulfovibrionaceae</taxon>
        <taxon>Maridesulfovibrio</taxon>
    </lineage>
</organism>
<dbReference type="PANTHER" id="PTHR43318">
    <property type="entry name" value="UDP-N-ACETYLGLUCOSAMINE 4,6-DEHYDRATASE"/>
    <property type="match status" value="1"/>
</dbReference>
<feature type="domain" description="Polysaccharide biosynthesis protein CapD-like" evidence="2">
    <location>
        <begin position="7"/>
        <end position="281"/>
    </location>
</feature>
<dbReference type="SUPFAM" id="SSF51735">
    <property type="entry name" value="NAD(P)-binding Rossmann-fold domains"/>
    <property type="match status" value="1"/>
</dbReference>
<accession>A0A1G9CQ74</accession>
<dbReference type="InterPro" id="IPR003869">
    <property type="entry name" value="Polysac_CapD-like"/>
</dbReference>
<comment type="similarity">
    <text evidence="1">Belongs to the polysaccharide synthase family.</text>
</comment>
<dbReference type="STRING" id="246191.SAMN05660337_0758"/>
<dbReference type="InterPro" id="IPR051203">
    <property type="entry name" value="Polysaccharide_Synthase-Rel"/>
</dbReference>
<proteinExistence type="inferred from homology"/>
<keyword evidence="4" id="KW-1185">Reference proteome</keyword>
<dbReference type="Gene3D" id="3.40.50.720">
    <property type="entry name" value="NAD(P)-binding Rossmann-like Domain"/>
    <property type="match status" value="1"/>
</dbReference>
<evidence type="ECO:0000256" key="1">
    <source>
        <dbReference type="ARBA" id="ARBA00007430"/>
    </source>
</evidence>